<dbReference type="RefSeq" id="WP_146758868.1">
    <property type="nucleotide sequence ID" value="NZ_PYAA01000033.1"/>
</dbReference>
<sequence>MTNPVAWDPNEWEKWCLQLLRLAYGAHQLQEMPARHGGDLGIEAFTYSGHAFQCYAAEEPASVADRYENQRDKLTRDMKKLMTKSKDFEKLLGATKISCYFFLVPYFDSKELVLHAQQKAAEYRAAGLSFVDAEFRVRVVTDDAFHDARNMLLGRPRELISIPPVTDDGIQEWMAENTEMRGTVDRKLSNLFPSINQRHRYISELISHYVESENYLQKLRERYPDQWEDASRTMARTEKRLNIEYLFSGEPQTAQLITKIVRDLERRLREGLPILDKEAATTLAWGAIGDWLIRCPLDFEESGV</sequence>
<name>A0A328MWT6_9ACTN</name>
<dbReference type="AlphaFoldDB" id="A0A328MWT6"/>
<evidence type="ECO:0000256" key="1">
    <source>
        <dbReference type="SAM" id="Coils"/>
    </source>
</evidence>
<protein>
    <submittedName>
        <fullName evidence="2">Uncharacterized protein</fullName>
    </submittedName>
</protein>
<feature type="coiled-coil region" evidence="1">
    <location>
        <begin position="64"/>
        <end position="91"/>
    </location>
</feature>
<accession>A0A328MWT6</accession>
<gene>
    <name evidence="2" type="ORF">LAH08_05268</name>
</gene>
<proteinExistence type="predicted"/>
<reference evidence="2 3" key="1">
    <citation type="submission" date="2018-03" db="EMBL/GenBank/DDBJ databases">
        <title>Defining the species Micromonospora saelicesensis and Micromonospora noduli under the framework of genomics.</title>
        <authorList>
            <person name="Riesco R."/>
            <person name="Trujillo M.E."/>
        </authorList>
    </citation>
    <scope>NUCLEOTIDE SEQUENCE [LARGE SCALE GENOMIC DNA]</scope>
    <source>
        <strain evidence="2 3">LAH08</strain>
    </source>
</reference>
<evidence type="ECO:0000313" key="3">
    <source>
        <dbReference type="Proteomes" id="UP000248966"/>
    </source>
</evidence>
<keyword evidence="1" id="KW-0175">Coiled coil</keyword>
<dbReference type="Proteomes" id="UP000248966">
    <property type="component" value="Unassembled WGS sequence"/>
</dbReference>
<evidence type="ECO:0000313" key="2">
    <source>
        <dbReference type="EMBL" id="RAN96525.1"/>
    </source>
</evidence>
<organism evidence="2 3">
    <name type="scientific">Micromonospora noduli</name>
    <dbReference type="NCBI Taxonomy" id="709876"/>
    <lineage>
        <taxon>Bacteria</taxon>
        <taxon>Bacillati</taxon>
        <taxon>Actinomycetota</taxon>
        <taxon>Actinomycetes</taxon>
        <taxon>Micromonosporales</taxon>
        <taxon>Micromonosporaceae</taxon>
        <taxon>Micromonospora</taxon>
    </lineage>
</organism>
<dbReference type="EMBL" id="PYAA01000033">
    <property type="protein sequence ID" value="RAN96525.1"/>
    <property type="molecule type" value="Genomic_DNA"/>
</dbReference>
<comment type="caution">
    <text evidence="2">The sequence shown here is derived from an EMBL/GenBank/DDBJ whole genome shotgun (WGS) entry which is preliminary data.</text>
</comment>